<gene>
    <name evidence="1" type="ORF">KSP40_PGU016930</name>
</gene>
<proteinExistence type="predicted"/>
<keyword evidence="2" id="KW-1185">Reference proteome</keyword>
<sequence>MGAKKRMRKMRMSMGALCAVLVVTITLTTSFGFVATFVRDGSTVSASGLLLLGPNTSSNTSALLVATKGQGLKAAASSFYLV</sequence>
<comment type="caution">
    <text evidence="1">The sequence shown here is derived from an EMBL/GenBank/DDBJ whole genome shotgun (WGS) entry which is preliminary data.</text>
</comment>
<name>A0ABR2LRI8_9ASPA</name>
<accession>A0ABR2LRI8</accession>
<dbReference type="EMBL" id="JBBWWR010000016">
    <property type="protein sequence ID" value="KAK8947894.1"/>
    <property type="molecule type" value="Genomic_DNA"/>
</dbReference>
<evidence type="ECO:0000313" key="2">
    <source>
        <dbReference type="Proteomes" id="UP001412067"/>
    </source>
</evidence>
<protein>
    <submittedName>
        <fullName evidence="1">Uncharacterized protein</fullName>
    </submittedName>
</protein>
<dbReference type="Proteomes" id="UP001412067">
    <property type="component" value="Unassembled WGS sequence"/>
</dbReference>
<organism evidence="1 2">
    <name type="scientific">Platanthera guangdongensis</name>
    <dbReference type="NCBI Taxonomy" id="2320717"/>
    <lineage>
        <taxon>Eukaryota</taxon>
        <taxon>Viridiplantae</taxon>
        <taxon>Streptophyta</taxon>
        <taxon>Embryophyta</taxon>
        <taxon>Tracheophyta</taxon>
        <taxon>Spermatophyta</taxon>
        <taxon>Magnoliopsida</taxon>
        <taxon>Liliopsida</taxon>
        <taxon>Asparagales</taxon>
        <taxon>Orchidaceae</taxon>
        <taxon>Orchidoideae</taxon>
        <taxon>Orchideae</taxon>
        <taxon>Orchidinae</taxon>
        <taxon>Platanthera</taxon>
    </lineage>
</organism>
<reference evidence="1 2" key="1">
    <citation type="journal article" date="2022" name="Nat. Plants">
        <title>Genomes of leafy and leafless Platanthera orchids illuminate the evolution of mycoheterotrophy.</title>
        <authorList>
            <person name="Li M.H."/>
            <person name="Liu K.W."/>
            <person name="Li Z."/>
            <person name="Lu H.C."/>
            <person name="Ye Q.L."/>
            <person name="Zhang D."/>
            <person name="Wang J.Y."/>
            <person name="Li Y.F."/>
            <person name="Zhong Z.M."/>
            <person name="Liu X."/>
            <person name="Yu X."/>
            <person name="Liu D.K."/>
            <person name="Tu X.D."/>
            <person name="Liu B."/>
            <person name="Hao Y."/>
            <person name="Liao X.Y."/>
            <person name="Jiang Y.T."/>
            <person name="Sun W.H."/>
            <person name="Chen J."/>
            <person name="Chen Y.Q."/>
            <person name="Ai Y."/>
            <person name="Zhai J.W."/>
            <person name="Wu S.S."/>
            <person name="Zhou Z."/>
            <person name="Hsiao Y.Y."/>
            <person name="Wu W.L."/>
            <person name="Chen Y.Y."/>
            <person name="Lin Y.F."/>
            <person name="Hsu J.L."/>
            <person name="Li C.Y."/>
            <person name="Wang Z.W."/>
            <person name="Zhao X."/>
            <person name="Zhong W.Y."/>
            <person name="Ma X.K."/>
            <person name="Ma L."/>
            <person name="Huang J."/>
            <person name="Chen G.Z."/>
            <person name="Huang M.Z."/>
            <person name="Huang L."/>
            <person name="Peng D.H."/>
            <person name="Luo Y.B."/>
            <person name="Zou S.Q."/>
            <person name="Chen S.P."/>
            <person name="Lan S."/>
            <person name="Tsai W.C."/>
            <person name="Van de Peer Y."/>
            <person name="Liu Z.J."/>
        </authorList>
    </citation>
    <scope>NUCLEOTIDE SEQUENCE [LARGE SCALE GENOMIC DNA]</scope>
    <source>
        <strain evidence="1">Lor288</strain>
    </source>
</reference>
<evidence type="ECO:0000313" key="1">
    <source>
        <dbReference type="EMBL" id="KAK8947894.1"/>
    </source>
</evidence>